<dbReference type="InterPro" id="IPR029062">
    <property type="entry name" value="Class_I_gatase-like"/>
</dbReference>
<evidence type="ECO:0000313" key="3">
    <source>
        <dbReference type="Proteomes" id="UP000654345"/>
    </source>
</evidence>
<keyword evidence="3" id="KW-1185">Reference proteome</keyword>
<sequence>MKPVLLLQHDSEDPPGFLGELLQEHTIAFEVCDVTRSKQLPTLHDYSAVVALGGAQQAYDEVSYPYFIEEKTWLRELVAHEIPYLGLCLGGQLLASALGAKVRQHTQAEIGFFDIPLTKAGRQDPLFEGLPDFERVFHWHMDVFDLPSKGKLLASNTCAPHQAFRYGRHAYGLQYHIEVTPAILASWMRSLEPETPTEIRDHLAAIQHDPDAYFPAYHAHSRQLFRNFLRLSDLV</sequence>
<dbReference type="InterPro" id="IPR017926">
    <property type="entry name" value="GATASE"/>
</dbReference>
<reference evidence="2 3" key="1">
    <citation type="journal article" date="2021" name="Int. J. Syst. Evol. Microbiol.">
        <title>Reticulibacter mediterranei gen. nov., sp. nov., within the new family Reticulibacteraceae fam. nov., and Ktedonospora formicarum gen. nov., sp. nov., Ktedonobacter robiniae sp. nov., Dictyobacter formicarum sp. nov. and Dictyobacter arantiisoli sp. nov., belonging to the class Ktedonobacteria.</title>
        <authorList>
            <person name="Yabe S."/>
            <person name="Zheng Y."/>
            <person name="Wang C.M."/>
            <person name="Sakai Y."/>
            <person name="Abe K."/>
            <person name="Yokota A."/>
            <person name="Donadio S."/>
            <person name="Cavaletti L."/>
            <person name="Monciardini P."/>
        </authorList>
    </citation>
    <scope>NUCLEOTIDE SEQUENCE [LARGE SCALE GENOMIC DNA]</scope>
    <source>
        <strain evidence="2 3">SOSP1-30</strain>
    </source>
</reference>
<dbReference type="InterPro" id="IPR044992">
    <property type="entry name" value="ChyE-like"/>
</dbReference>
<comment type="caution">
    <text evidence="2">The sequence shown here is derived from an EMBL/GenBank/DDBJ whole genome shotgun (WGS) entry which is preliminary data.</text>
</comment>
<evidence type="ECO:0000313" key="2">
    <source>
        <dbReference type="EMBL" id="GHO51568.1"/>
    </source>
</evidence>
<dbReference type="PROSITE" id="PS51273">
    <property type="entry name" value="GATASE_TYPE_1"/>
    <property type="match status" value="1"/>
</dbReference>
<dbReference type="Pfam" id="PF00117">
    <property type="entry name" value="GATase"/>
    <property type="match status" value="1"/>
</dbReference>
<gene>
    <name evidence="2" type="ORF">KSB_00430</name>
</gene>
<protein>
    <submittedName>
        <fullName evidence="2">Amidotransferase</fullName>
    </submittedName>
</protein>
<accession>A0ABQ3UFR0</accession>
<proteinExistence type="predicted"/>
<dbReference type="Proteomes" id="UP000654345">
    <property type="component" value="Unassembled WGS sequence"/>
</dbReference>
<organism evidence="2 3">
    <name type="scientific">Ktedonobacter robiniae</name>
    <dbReference type="NCBI Taxonomy" id="2778365"/>
    <lineage>
        <taxon>Bacteria</taxon>
        <taxon>Bacillati</taxon>
        <taxon>Chloroflexota</taxon>
        <taxon>Ktedonobacteria</taxon>
        <taxon>Ktedonobacterales</taxon>
        <taxon>Ktedonobacteraceae</taxon>
        <taxon>Ktedonobacter</taxon>
    </lineage>
</organism>
<feature type="domain" description="Glutamine amidotransferase" evidence="1">
    <location>
        <begin position="42"/>
        <end position="181"/>
    </location>
</feature>
<dbReference type="EMBL" id="BNJG01000001">
    <property type="protein sequence ID" value="GHO51568.1"/>
    <property type="molecule type" value="Genomic_DNA"/>
</dbReference>
<dbReference type="CDD" id="cd01741">
    <property type="entry name" value="GATase1_1"/>
    <property type="match status" value="1"/>
</dbReference>
<dbReference type="PANTHER" id="PTHR42695">
    <property type="entry name" value="GLUTAMINE AMIDOTRANSFERASE YLR126C-RELATED"/>
    <property type="match status" value="1"/>
</dbReference>
<dbReference type="Gene3D" id="3.40.50.880">
    <property type="match status" value="1"/>
</dbReference>
<name>A0ABQ3UFR0_9CHLR</name>
<evidence type="ECO:0000259" key="1">
    <source>
        <dbReference type="Pfam" id="PF00117"/>
    </source>
</evidence>
<dbReference type="SUPFAM" id="SSF52317">
    <property type="entry name" value="Class I glutamine amidotransferase-like"/>
    <property type="match status" value="1"/>
</dbReference>
<dbReference type="PANTHER" id="PTHR42695:SF5">
    <property type="entry name" value="GLUTAMINE AMIDOTRANSFERASE YLR126C-RELATED"/>
    <property type="match status" value="1"/>
</dbReference>